<reference evidence="2 3" key="1">
    <citation type="journal article" date="2012" name="Appl. Environ. Microbiol.">
        <title>Short-read sequencing for genomic analysis of the brown rot fungus Fibroporia radiculosa.</title>
        <authorList>
            <person name="Tang J.D."/>
            <person name="Perkins A.D."/>
            <person name="Sonstegard T.S."/>
            <person name="Schroeder S.G."/>
            <person name="Burgess S.C."/>
            <person name="Diehl S.V."/>
        </authorList>
    </citation>
    <scope>NUCLEOTIDE SEQUENCE [LARGE SCALE GENOMIC DNA]</scope>
    <source>
        <strain evidence="2 3">TFFH 294</strain>
    </source>
</reference>
<dbReference type="CDD" id="cd04301">
    <property type="entry name" value="NAT_SF"/>
    <property type="match status" value="1"/>
</dbReference>
<protein>
    <recommendedName>
        <fullName evidence="1">N-acetyltransferase domain-containing protein</fullName>
    </recommendedName>
</protein>
<dbReference type="Proteomes" id="UP000006352">
    <property type="component" value="Unassembled WGS sequence"/>
</dbReference>
<dbReference type="PROSITE" id="PS51186">
    <property type="entry name" value="GNAT"/>
    <property type="match status" value="1"/>
</dbReference>
<dbReference type="EMBL" id="HE796873">
    <property type="protein sequence ID" value="CCL98266.1"/>
    <property type="molecule type" value="Genomic_DNA"/>
</dbReference>
<dbReference type="InterPro" id="IPR016181">
    <property type="entry name" value="Acyl_CoA_acyltransferase"/>
</dbReference>
<name>J7SBZ5_9APHY</name>
<dbReference type="OrthoDB" id="2523549at2759"/>
<dbReference type="SUPFAM" id="SSF55729">
    <property type="entry name" value="Acyl-CoA N-acyltransferases (Nat)"/>
    <property type="match status" value="1"/>
</dbReference>
<dbReference type="AlphaFoldDB" id="J7SBZ5"/>
<feature type="domain" description="N-acetyltransferase" evidence="1">
    <location>
        <begin position="176"/>
        <end position="340"/>
    </location>
</feature>
<dbReference type="GO" id="GO:0016747">
    <property type="term" value="F:acyltransferase activity, transferring groups other than amino-acyl groups"/>
    <property type="evidence" value="ECO:0007669"/>
    <property type="project" value="InterPro"/>
</dbReference>
<dbReference type="InterPro" id="IPR000182">
    <property type="entry name" value="GNAT_dom"/>
</dbReference>
<gene>
    <name evidence="2" type="ORF">FIBRA_00260</name>
</gene>
<dbReference type="HOGENOM" id="CLU_831659_0_0_1"/>
<evidence type="ECO:0000259" key="1">
    <source>
        <dbReference type="PROSITE" id="PS51186"/>
    </source>
</evidence>
<dbReference type="Gene3D" id="3.40.630.30">
    <property type="match status" value="1"/>
</dbReference>
<dbReference type="GeneID" id="24093177"/>
<sequence length="341" mass="37615">MSALRIVQFNEPQDFIEAASQYDTYSMNFTLGSLLDYTDSIQAATQTHRDRPTKVLLAVYRGNELLLSLTKHAEAFAWMMASPSHVDTSCAQDGADLLLAAQMLANYLSSITDPNLVDKVIGPELAVDTFIKAWVAHMQSKGVHLTALEPSVKGWVLCATRASLPPWSTPSSHNQVSLASSQEDIAALAPLYVEFSRNGTHPQTLEVAQNVIREAVDKGKVWAYRSGDAVAGYILVGRVTPRTVAIRNVFVLPDHRRKGIAETMVHTVTRYYLGVAPSTHKGNSSTAPKEGIKEEICLNVSDPAAMKIYKRCGFMLDDVRDPHTERKRSFRSLWGGVERAQ</sequence>
<evidence type="ECO:0000313" key="2">
    <source>
        <dbReference type="EMBL" id="CCL98266.1"/>
    </source>
</evidence>
<dbReference type="Pfam" id="PF13508">
    <property type="entry name" value="Acetyltransf_7"/>
    <property type="match status" value="1"/>
</dbReference>
<proteinExistence type="predicted"/>
<organism evidence="2 3">
    <name type="scientific">Fibroporia radiculosa</name>
    <dbReference type="NCBI Taxonomy" id="599839"/>
    <lineage>
        <taxon>Eukaryota</taxon>
        <taxon>Fungi</taxon>
        <taxon>Dikarya</taxon>
        <taxon>Basidiomycota</taxon>
        <taxon>Agaricomycotina</taxon>
        <taxon>Agaricomycetes</taxon>
        <taxon>Polyporales</taxon>
        <taxon>Fibroporiaceae</taxon>
        <taxon>Fibroporia</taxon>
    </lineage>
</organism>
<evidence type="ECO:0000313" key="3">
    <source>
        <dbReference type="Proteomes" id="UP000006352"/>
    </source>
</evidence>
<dbReference type="RefSeq" id="XP_012177549.1">
    <property type="nucleotide sequence ID" value="XM_012322159.1"/>
</dbReference>
<dbReference type="InParanoid" id="J7SBZ5"/>
<accession>J7SBZ5</accession>
<keyword evidence="3" id="KW-1185">Reference proteome</keyword>